<dbReference type="Proteomes" id="UP000199126">
    <property type="component" value="Unassembled WGS sequence"/>
</dbReference>
<evidence type="ECO:0000259" key="1">
    <source>
        <dbReference type="Pfam" id="PF25162"/>
    </source>
</evidence>
<reference evidence="3" key="1">
    <citation type="submission" date="2016-10" db="EMBL/GenBank/DDBJ databases">
        <authorList>
            <person name="Varghese N."/>
            <person name="Submissions S."/>
        </authorList>
    </citation>
    <scope>NUCLEOTIDE SEQUENCE [LARGE SCALE GENOMIC DNA]</scope>
    <source>
        <strain evidence="3">CGMCC 1.10121</strain>
    </source>
</reference>
<feature type="domain" description="DUF7827" evidence="1">
    <location>
        <begin position="30"/>
        <end position="121"/>
    </location>
</feature>
<dbReference type="Pfam" id="PF25162">
    <property type="entry name" value="DUF7827"/>
    <property type="match status" value="1"/>
</dbReference>
<dbReference type="InterPro" id="IPR057149">
    <property type="entry name" value="DUF7827"/>
</dbReference>
<dbReference type="RefSeq" id="WP_089827583.1">
    <property type="nucleotide sequence ID" value="NZ_FODV01000023.1"/>
</dbReference>
<keyword evidence="3" id="KW-1185">Reference proteome</keyword>
<dbReference type="AlphaFoldDB" id="A0A1H8W5D4"/>
<evidence type="ECO:0000313" key="2">
    <source>
        <dbReference type="EMBL" id="SEP22733.1"/>
    </source>
</evidence>
<gene>
    <name evidence="2" type="ORF">SAMN04487948_12346</name>
</gene>
<sequence length="549" mass="56817">MPFVHSSTSVVGLALVVVFAFATAGVTADVVTASDGALALDAEAYSATRGAVVPVVVSLDGTSSARLTLVERTGAYVATATVVDADGDGQIRVAFDTFAAGRGDERQSYRAAAGDAVVDVTRLTSARTTPIPAGTYAVVATTADARADATLTLSPFAFGPTAVETAPRGVSPFPETPDEAETHHETDVVATGDWVVLRFDAPGLSGLVEADAVPVSNLVYADPSTPKARSTHTVRVPVVSDEPLRRLVVDYDGEDGDRPRNLTVGAAVTLVGVDRDGDGTVDVDLDESLVSVTTHSDGRYRFQFDGQYRLAPGDGLVVRYALVNPDTTGRDRVTVGVNDAPSTAGTVTYGLAGRGTLGNGATLDLVRTVDGETLPVSLATAEYGIDAEAGVLTVAFPAPSLVEGRGAAEYTATLSLTPDSPYAGDVGDDRAVASYVVVPRTASVDGVVDGTLSVESGRQPLAGTASVAPGSRIVVYAARYDEPGSFIQARLATVDADGSWTADFDFRDVDPGTRFELTVYDLERGGLTPSAELTVEPVDVVVRADDREP</sequence>
<dbReference type="OrthoDB" id="325633at2157"/>
<accession>A0A1H8W5D4</accession>
<dbReference type="NCBIfam" id="NF045517">
    <property type="entry name" value="halo_surf_dom"/>
    <property type="match status" value="1"/>
</dbReference>
<name>A0A1H8W5D4_9EURY</name>
<protein>
    <recommendedName>
        <fullName evidence="1">DUF7827 domain-containing protein</fullName>
    </recommendedName>
</protein>
<organism evidence="2 3">
    <name type="scientific">Halogranum amylolyticum</name>
    <dbReference type="NCBI Taxonomy" id="660520"/>
    <lineage>
        <taxon>Archaea</taxon>
        <taxon>Methanobacteriati</taxon>
        <taxon>Methanobacteriota</taxon>
        <taxon>Stenosarchaea group</taxon>
        <taxon>Halobacteria</taxon>
        <taxon>Halobacteriales</taxon>
        <taxon>Haloferacaceae</taxon>
    </lineage>
</organism>
<evidence type="ECO:0000313" key="3">
    <source>
        <dbReference type="Proteomes" id="UP000199126"/>
    </source>
</evidence>
<proteinExistence type="predicted"/>
<dbReference type="EMBL" id="FODV01000023">
    <property type="protein sequence ID" value="SEP22733.1"/>
    <property type="molecule type" value="Genomic_DNA"/>
</dbReference>